<reference evidence="3" key="1">
    <citation type="journal article" date="2019" name="Int. J. Syst. Evol. Microbiol.">
        <title>The Global Catalogue of Microorganisms (GCM) 10K type strain sequencing project: providing services to taxonomists for standard genome sequencing and annotation.</title>
        <authorList>
            <consortium name="The Broad Institute Genomics Platform"/>
            <consortium name="The Broad Institute Genome Sequencing Center for Infectious Disease"/>
            <person name="Wu L."/>
            <person name="Ma J."/>
        </authorList>
    </citation>
    <scope>NUCLEOTIDE SEQUENCE [LARGE SCALE GENOMIC DNA]</scope>
    <source>
        <strain evidence="3">JCM 3369</strain>
    </source>
</reference>
<evidence type="ECO:0000256" key="1">
    <source>
        <dbReference type="SAM" id="MobiDB-lite"/>
    </source>
</evidence>
<evidence type="ECO:0008006" key="4">
    <source>
        <dbReference type="Google" id="ProtNLM"/>
    </source>
</evidence>
<protein>
    <recommendedName>
        <fullName evidence="4">WXG100 family type VII secretion target</fullName>
    </recommendedName>
</protein>
<comment type="caution">
    <text evidence="2">The sequence shown here is derived from an EMBL/GenBank/DDBJ whole genome shotgun (WGS) entry which is preliminary data.</text>
</comment>
<gene>
    <name evidence="2" type="ORF">ACFO3F_10365</name>
</gene>
<dbReference type="Proteomes" id="UP001595955">
    <property type="component" value="Unassembled WGS sequence"/>
</dbReference>
<name>A0ABV9DCW8_9MICO</name>
<organism evidence="2 3">
    <name type="scientific">Georgenia faecalis</name>
    <dbReference type="NCBI Taxonomy" id="2483799"/>
    <lineage>
        <taxon>Bacteria</taxon>
        <taxon>Bacillati</taxon>
        <taxon>Actinomycetota</taxon>
        <taxon>Actinomycetes</taxon>
        <taxon>Micrococcales</taxon>
        <taxon>Bogoriellaceae</taxon>
        <taxon>Georgenia</taxon>
    </lineage>
</organism>
<feature type="region of interest" description="Disordered" evidence="1">
    <location>
        <begin position="100"/>
        <end position="123"/>
    </location>
</feature>
<dbReference type="Gene3D" id="1.10.287.1060">
    <property type="entry name" value="ESAT-6-like"/>
    <property type="match status" value="1"/>
</dbReference>
<dbReference type="InterPro" id="IPR036689">
    <property type="entry name" value="ESAT-6-like_sf"/>
</dbReference>
<dbReference type="SUPFAM" id="SSF140453">
    <property type="entry name" value="EsxAB dimer-like"/>
    <property type="match status" value="1"/>
</dbReference>
<dbReference type="EMBL" id="JBHSGF010000006">
    <property type="protein sequence ID" value="MFC4555649.1"/>
    <property type="molecule type" value="Genomic_DNA"/>
</dbReference>
<proteinExistence type="predicted"/>
<keyword evidence="3" id="KW-1185">Reference proteome</keyword>
<evidence type="ECO:0000313" key="3">
    <source>
        <dbReference type="Proteomes" id="UP001595955"/>
    </source>
</evidence>
<evidence type="ECO:0000313" key="2">
    <source>
        <dbReference type="EMBL" id="MFC4555649.1"/>
    </source>
</evidence>
<sequence length="123" mass="12747">MIEPYSRAVVVGEEGIPVSESLELEIGAQTRAAMSVHERMPTISALLEDLAAEVGAASSGFRGAAAGGLAEALEAWFTTAGAIPERLAAYAASLASVDQRTATSEDRSSQGYTTLQDRMGSGR</sequence>
<accession>A0ABV9DCW8</accession>
<dbReference type="RefSeq" id="WP_122823497.1">
    <property type="nucleotide sequence ID" value="NZ_CP033325.1"/>
</dbReference>